<dbReference type="EMBL" id="CP045644">
    <property type="protein sequence ID" value="QFZ83744.1"/>
    <property type="molecule type" value="Genomic_DNA"/>
</dbReference>
<evidence type="ECO:0000313" key="2">
    <source>
        <dbReference type="Proteomes" id="UP000326780"/>
    </source>
</evidence>
<organism evidence="1 2">
    <name type="scientific">Variovorax paradoxus</name>
    <dbReference type="NCBI Taxonomy" id="34073"/>
    <lineage>
        <taxon>Bacteria</taxon>
        <taxon>Pseudomonadati</taxon>
        <taxon>Pseudomonadota</taxon>
        <taxon>Betaproteobacteria</taxon>
        <taxon>Burkholderiales</taxon>
        <taxon>Comamonadaceae</taxon>
        <taxon>Variovorax</taxon>
    </lineage>
</organism>
<proteinExistence type="predicted"/>
<dbReference type="RefSeq" id="WP_153282433.1">
    <property type="nucleotide sequence ID" value="NZ_CP045644.1"/>
</dbReference>
<accession>A0A5Q0M591</accession>
<protein>
    <recommendedName>
        <fullName evidence="3">DUF4440 domain-containing protein</fullName>
    </recommendedName>
</protein>
<evidence type="ECO:0000313" key="1">
    <source>
        <dbReference type="EMBL" id="QFZ83744.1"/>
    </source>
</evidence>
<evidence type="ECO:0008006" key="3">
    <source>
        <dbReference type="Google" id="ProtNLM"/>
    </source>
</evidence>
<dbReference type="AlphaFoldDB" id="A0A5Q0M591"/>
<dbReference type="Proteomes" id="UP000326780">
    <property type="component" value="Chromosome"/>
</dbReference>
<reference evidence="1 2" key="1">
    <citation type="submission" date="2019-10" db="EMBL/GenBank/DDBJ databases">
        <title>Complete genome sequence of Variovorax paradoxus 5C-2.</title>
        <authorList>
            <person name="Gogoleva N.E."/>
            <person name="Balkin A.S."/>
        </authorList>
    </citation>
    <scope>NUCLEOTIDE SEQUENCE [LARGE SCALE GENOMIC DNA]</scope>
    <source>
        <strain evidence="1 2">5C-2</strain>
    </source>
</reference>
<name>A0A5Q0M591_VARPD</name>
<gene>
    <name evidence="1" type="ORF">GFK26_13770</name>
</gene>
<sequence length="179" mass="20015">MKQIAIVIALCVGAWFFFVGGRKLDEAMVRDYYQKDAHAIYSRDADAICKKLSRKAVIESKVTAMGRTLETTQNRDEACDSVKENIELFRTVGERMGGILTIEYDYHIDSIEVATDRKSATVTGTSVLKMGESVLQYKSAFTQRLERELGQMRLVHSNGVTVVRLGGAGAMSQSDFFRK</sequence>